<evidence type="ECO:0000313" key="3">
    <source>
        <dbReference type="Proteomes" id="UP000324222"/>
    </source>
</evidence>
<proteinExistence type="predicted"/>
<dbReference type="GO" id="GO:0004523">
    <property type="term" value="F:RNA-DNA hybrid ribonuclease activity"/>
    <property type="evidence" value="ECO:0007669"/>
    <property type="project" value="InterPro"/>
</dbReference>
<dbReference type="Proteomes" id="UP000324222">
    <property type="component" value="Unassembled WGS sequence"/>
</dbReference>
<dbReference type="InterPro" id="IPR012337">
    <property type="entry name" value="RNaseH-like_sf"/>
</dbReference>
<dbReference type="SUPFAM" id="SSF53098">
    <property type="entry name" value="Ribonuclease H-like"/>
    <property type="match status" value="1"/>
</dbReference>
<evidence type="ECO:0000313" key="2">
    <source>
        <dbReference type="EMBL" id="MPC26238.1"/>
    </source>
</evidence>
<dbReference type="EMBL" id="VSRR010001575">
    <property type="protein sequence ID" value="MPC26238.1"/>
    <property type="molecule type" value="Genomic_DNA"/>
</dbReference>
<name>A0A5B7DXQ7_PORTR</name>
<dbReference type="CDD" id="cd09276">
    <property type="entry name" value="Rnase_HI_RT_non_LTR"/>
    <property type="match status" value="1"/>
</dbReference>
<dbReference type="GO" id="GO:0003676">
    <property type="term" value="F:nucleic acid binding"/>
    <property type="evidence" value="ECO:0007669"/>
    <property type="project" value="InterPro"/>
</dbReference>
<dbReference type="InterPro" id="IPR036397">
    <property type="entry name" value="RNaseH_sf"/>
</dbReference>
<gene>
    <name evidence="2" type="ORF">E2C01_019373</name>
</gene>
<dbReference type="Pfam" id="PF00075">
    <property type="entry name" value="RNase_H"/>
    <property type="match status" value="1"/>
</dbReference>
<feature type="domain" description="RNase H type-1" evidence="1">
    <location>
        <begin position="45"/>
        <end position="185"/>
    </location>
</feature>
<dbReference type="InterPro" id="IPR002156">
    <property type="entry name" value="RNaseH_domain"/>
</dbReference>
<dbReference type="AlphaFoldDB" id="A0A5B7DXQ7"/>
<protein>
    <recommendedName>
        <fullName evidence="1">RNase H type-1 domain-containing protein</fullName>
    </recommendedName>
</protein>
<sequence length="194" mass="21492">MLSWIYLMHRSVPPGALNVSVWISPNCLCQNISISLMSKLPEYRLVQSVHIFFCGGSVDGSKSDCGLFILDYVFPTQYTDTQVCKRLPGHLSSTRAELYSILEVLHIATTSLKDVLLFVDSQAALRSHLSPGTHTPTDCDIVNKCLSVIGSTEKSGARIHFTWVPSQVSIPFNEKTDNLAQLALQDETVDPAWH</sequence>
<comment type="caution">
    <text evidence="2">The sequence shown here is derived from an EMBL/GenBank/DDBJ whole genome shotgun (WGS) entry which is preliminary data.</text>
</comment>
<evidence type="ECO:0000259" key="1">
    <source>
        <dbReference type="PROSITE" id="PS50879"/>
    </source>
</evidence>
<dbReference type="PROSITE" id="PS50879">
    <property type="entry name" value="RNASE_H_1"/>
    <property type="match status" value="1"/>
</dbReference>
<reference evidence="2 3" key="1">
    <citation type="submission" date="2019-05" db="EMBL/GenBank/DDBJ databases">
        <title>Another draft genome of Portunus trituberculatus and its Hox gene families provides insights of decapod evolution.</title>
        <authorList>
            <person name="Jeong J.-H."/>
            <person name="Song I."/>
            <person name="Kim S."/>
            <person name="Choi T."/>
            <person name="Kim D."/>
            <person name="Ryu S."/>
            <person name="Kim W."/>
        </authorList>
    </citation>
    <scope>NUCLEOTIDE SEQUENCE [LARGE SCALE GENOMIC DNA]</scope>
    <source>
        <tissue evidence="2">Muscle</tissue>
    </source>
</reference>
<keyword evidence="3" id="KW-1185">Reference proteome</keyword>
<dbReference type="OrthoDB" id="6379915at2759"/>
<organism evidence="2 3">
    <name type="scientific">Portunus trituberculatus</name>
    <name type="common">Swimming crab</name>
    <name type="synonym">Neptunus trituberculatus</name>
    <dbReference type="NCBI Taxonomy" id="210409"/>
    <lineage>
        <taxon>Eukaryota</taxon>
        <taxon>Metazoa</taxon>
        <taxon>Ecdysozoa</taxon>
        <taxon>Arthropoda</taxon>
        <taxon>Crustacea</taxon>
        <taxon>Multicrustacea</taxon>
        <taxon>Malacostraca</taxon>
        <taxon>Eumalacostraca</taxon>
        <taxon>Eucarida</taxon>
        <taxon>Decapoda</taxon>
        <taxon>Pleocyemata</taxon>
        <taxon>Brachyura</taxon>
        <taxon>Eubrachyura</taxon>
        <taxon>Portunoidea</taxon>
        <taxon>Portunidae</taxon>
        <taxon>Portuninae</taxon>
        <taxon>Portunus</taxon>
    </lineage>
</organism>
<dbReference type="Gene3D" id="3.30.420.10">
    <property type="entry name" value="Ribonuclease H-like superfamily/Ribonuclease H"/>
    <property type="match status" value="1"/>
</dbReference>
<accession>A0A5B7DXQ7</accession>